<sequence length="137" mass="16319">MDRNDLRELALIRFKEARVLLKNGNYEGAYYICGYVIECGLKACIAKQTRRYDFPDKKTVDESYTHDLTKLIKIAGLELTLDNEMRKDQVFGRYWATAKDWSEQSRYERHAEKEAQNLYSAIADRKHGVLRWIKQYW</sequence>
<comment type="caution">
    <text evidence="2">The sequence shown here is derived from an EMBL/GenBank/DDBJ whole genome shotgun (WGS) entry which is preliminary data.</text>
</comment>
<name>X0UZN4_9ZZZZ</name>
<protein>
    <recommendedName>
        <fullName evidence="1">HEPN domain-containing protein</fullName>
    </recommendedName>
</protein>
<gene>
    <name evidence="2" type="ORF">S01H1_42312</name>
</gene>
<reference evidence="2" key="1">
    <citation type="journal article" date="2014" name="Front. Microbiol.">
        <title>High frequency of phylogenetically diverse reductive dehalogenase-homologous genes in deep subseafloor sedimentary metagenomes.</title>
        <authorList>
            <person name="Kawai M."/>
            <person name="Futagami T."/>
            <person name="Toyoda A."/>
            <person name="Takaki Y."/>
            <person name="Nishi S."/>
            <person name="Hori S."/>
            <person name="Arai W."/>
            <person name="Tsubouchi T."/>
            <person name="Morono Y."/>
            <person name="Uchiyama I."/>
            <person name="Ito T."/>
            <person name="Fujiyama A."/>
            <person name="Inagaki F."/>
            <person name="Takami H."/>
        </authorList>
    </citation>
    <scope>NUCLEOTIDE SEQUENCE</scope>
    <source>
        <strain evidence="2">Expedition CK06-06</strain>
    </source>
</reference>
<evidence type="ECO:0000259" key="1">
    <source>
        <dbReference type="Pfam" id="PF05168"/>
    </source>
</evidence>
<dbReference type="Pfam" id="PF05168">
    <property type="entry name" value="HEPN"/>
    <property type="match status" value="1"/>
</dbReference>
<accession>X0UZN4</accession>
<dbReference type="EMBL" id="BARS01026898">
    <property type="protein sequence ID" value="GAG05743.1"/>
    <property type="molecule type" value="Genomic_DNA"/>
</dbReference>
<dbReference type="AlphaFoldDB" id="X0UZN4"/>
<evidence type="ECO:0000313" key="2">
    <source>
        <dbReference type="EMBL" id="GAG05743.1"/>
    </source>
</evidence>
<feature type="domain" description="HEPN" evidence="1">
    <location>
        <begin position="5"/>
        <end position="118"/>
    </location>
</feature>
<organism evidence="2">
    <name type="scientific">marine sediment metagenome</name>
    <dbReference type="NCBI Taxonomy" id="412755"/>
    <lineage>
        <taxon>unclassified sequences</taxon>
        <taxon>metagenomes</taxon>
        <taxon>ecological metagenomes</taxon>
    </lineage>
</organism>
<dbReference type="InterPro" id="IPR007842">
    <property type="entry name" value="HEPN_dom"/>
</dbReference>
<proteinExistence type="predicted"/>
<dbReference type="Gene3D" id="1.20.120.330">
    <property type="entry name" value="Nucleotidyltransferases domain 2"/>
    <property type="match status" value="1"/>
</dbReference>